<dbReference type="InterPro" id="IPR020449">
    <property type="entry name" value="Tscrpt_reg_AraC-type_HTH"/>
</dbReference>
<dbReference type="InterPro" id="IPR037923">
    <property type="entry name" value="HTH-like"/>
</dbReference>
<sequence length="298" mass="34416">MQVPLCMALKIPVIEQCTVSNSFQGGDLMVEDLATYLNRNHDLIFPHRHNFYHFLLFTAGGGTHSIDFERFEVQPWQIYFMSPGQIHSWQFEGSIAGFVVNFNRDFFKNFLMRPEGIANFSFFSGLVKDGVFMIESRERAAVLNILTRLLENVADEDFARVSLLYLFHVLEKQRGASRGSETNVYNHTLLRNFLDLIERNYQTLRLPKDYAAMLYITPNHLNALSNEFLGISAGELIRNRIVLEAKRLLVIHDHAIADIGYALNFNDNSYFTKFFKKATGLTPDEFRRSMQLTHEQNG</sequence>
<keyword evidence="2 5" id="KW-0238">DNA-binding</keyword>
<dbReference type="SUPFAM" id="SSF51215">
    <property type="entry name" value="Regulatory protein AraC"/>
    <property type="match status" value="1"/>
</dbReference>
<proteinExistence type="predicted"/>
<dbReference type="GO" id="GO:0003700">
    <property type="term" value="F:DNA-binding transcription factor activity"/>
    <property type="evidence" value="ECO:0007669"/>
    <property type="project" value="InterPro"/>
</dbReference>
<gene>
    <name evidence="5" type="ORF">B0I21_104153</name>
</gene>
<dbReference type="Pfam" id="PF02311">
    <property type="entry name" value="AraC_binding"/>
    <property type="match status" value="1"/>
</dbReference>
<dbReference type="SUPFAM" id="SSF46689">
    <property type="entry name" value="Homeodomain-like"/>
    <property type="match status" value="1"/>
</dbReference>
<dbReference type="InterPro" id="IPR009057">
    <property type="entry name" value="Homeodomain-like_sf"/>
</dbReference>
<evidence type="ECO:0000256" key="1">
    <source>
        <dbReference type="ARBA" id="ARBA00023015"/>
    </source>
</evidence>
<dbReference type="InterPro" id="IPR014710">
    <property type="entry name" value="RmlC-like_jellyroll"/>
</dbReference>
<keyword evidence="3" id="KW-0804">Transcription</keyword>
<dbReference type="Gene3D" id="2.60.120.10">
    <property type="entry name" value="Jelly Rolls"/>
    <property type="match status" value="1"/>
</dbReference>
<dbReference type="Proteomes" id="UP000294752">
    <property type="component" value="Unassembled WGS sequence"/>
</dbReference>
<dbReference type="InterPro" id="IPR018060">
    <property type="entry name" value="HTH_AraC"/>
</dbReference>
<comment type="caution">
    <text evidence="5">The sequence shown here is derived from an EMBL/GenBank/DDBJ whole genome shotgun (WGS) entry which is preliminary data.</text>
</comment>
<dbReference type="Pfam" id="PF12833">
    <property type="entry name" value="HTH_18"/>
    <property type="match status" value="1"/>
</dbReference>
<dbReference type="PANTHER" id="PTHR43280:SF32">
    <property type="entry name" value="TRANSCRIPTIONAL REGULATORY PROTEIN"/>
    <property type="match status" value="1"/>
</dbReference>
<feature type="domain" description="HTH araC/xylS-type" evidence="4">
    <location>
        <begin position="191"/>
        <end position="289"/>
    </location>
</feature>
<organism evidence="5 6">
    <name type="scientific">Sphingobacterium paludis</name>
    <dbReference type="NCBI Taxonomy" id="1476465"/>
    <lineage>
        <taxon>Bacteria</taxon>
        <taxon>Pseudomonadati</taxon>
        <taxon>Bacteroidota</taxon>
        <taxon>Sphingobacteriia</taxon>
        <taxon>Sphingobacteriales</taxon>
        <taxon>Sphingobacteriaceae</taxon>
        <taxon>Sphingobacterium</taxon>
    </lineage>
</organism>
<protein>
    <submittedName>
        <fullName evidence="5">AraC-like DNA-binding protein</fullName>
    </submittedName>
</protein>
<dbReference type="SMART" id="SM00342">
    <property type="entry name" value="HTH_ARAC"/>
    <property type="match status" value="1"/>
</dbReference>
<dbReference type="EMBL" id="SNZV01000004">
    <property type="protein sequence ID" value="TDS13827.1"/>
    <property type="molecule type" value="Genomic_DNA"/>
</dbReference>
<evidence type="ECO:0000313" key="5">
    <source>
        <dbReference type="EMBL" id="TDS13827.1"/>
    </source>
</evidence>
<dbReference type="Gene3D" id="1.10.10.60">
    <property type="entry name" value="Homeodomain-like"/>
    <property type="match status" value="1"/>
</dbReference>
<dbReference type="PROSITE" id="PS01124">
    <property type="entry name" value="HTH_ARAC_FAMILY_2"/>
    <property type="match status" value="1"/>
</dbReference>
<dbReference type="PRINTS" id="PR00032">
    <property type="entry name" value="HTHARAC"/>
</dbReference>
<reference evidence="5 6" key="1">
    <citation type="submission" date="2019-03" db="EMBL/GenBank/DDBJ databases">
        <title>Genomic Encyclopedia of Type Strains, Phase III (KMG-III): the genomes of soil and plant-associated and newly described type strains.</title>
        <authorList>
            <person name="Whitman W."/>
        </authorList>
    </citation>
    <scope>NUCLEOTIDE SEQUENCE [LARGE SCALE GENOMIC DNA]</scope>
    <source>
        <strain evidence="5 6">CGMCC 1.12801</strain>
    </source>
</reference>
<keyword evidence="1" id="KW-0805">Transcription regulation</keyword>
<evidence type="ECO:0000256" key="3">
    <source>
        <dbReference type="ARBA" id="ARBA00023163"/>
    </source>
</evidence>
<dbReference type="AlphaFoldDB" id="A0A4R7D0J3"/>
<dbReference type="PANTHER" id="PTHR43280">
    <property type="entry name" value="ARAC-FAMILY TRANSCRIPTIONAL REGULATOR"/>
    <property type="match status" value="1"/>
</dbReference>
<keyword evidence="6" id="KW-1185">Reference proteome</keyword>
<evidence type="ECO:0000256" key="2">
    <source>
        <dbReference type="ARBA" id="ARBA00023125"/>
    </source>
</evidence>
<dbReference type="InterPro" id="IPR003313">
    <property type="entry name" value="AraC-bd"/>
</dbReference>
<accession>A0A4R7D0J3</accession>
<dbReference type="GO" id="GO:0043565">
    <property type="term" value="F:sequence-specific DNA binding"/>
    <property type="evidence" value="ECO:0007669"/>
    <property type="project" value="InterPro"/>
</dbReference>
<evidence type="ECO:0000313" key="6">
    <source>
        <dbReference type="Proteomes" id="UP000294752"/>
    </source>
</evidence>
<evidence type="ECO:0000259" key="4">
    <source>
        <dbReference type="PROSITE" id="PS01124"/>
    </source>
</evidence>
<name>A0A4R7D0J3_9SPHI</name>